<evidence type="ECO:0000259" key="6">
    <source>
        <dbReference type="Pfam" id="PF08281"/>
    </source>
</evidence>
<evidence type="ECO:0000256" key="1">
    <source>
        <dbReference type="ARBA" id="ARBA00010641"/>
    </source>
</evidence>
<feature type="domain" description="RNA polymerase sigma factor 70 region 4 type 2" evidence="6">
    <location>
        <begin position="116"/>
        <end position="168"/>
    </location>
</feature>
<sequence>MQIADTDILNTFKQNVNKGGSLLFRRYYRPLILFSNSLLNDDTFSEDIVQDVFYHFINTHAYTRVTPDTLAAFLFRAVRNLCVNKIRNTREYTYAELLSFEATEEEAITFSPELVEAIREAIRQLPERTRAVILSIIVEKKKYKETAESLNVSVNTVKTLLNHGLQQLRRQFPDPAIFLFMQFRQSCL</sequence>
<name>A0ABR7CWU2_9BACT</name>
<dbReference type="EMBL" id="JACOOH010000001">
    <property type="protein sequence ID" value="MBC5619780.1"/>
    <property type="molecule type" value="Genomic_DNA"/>
</dbReference>
<proteinExistence type="inferred from homology"/>
<dbReference type="InterPro" id="IPR013249">
    <property type="entry name" value="RNA_pol_sigma70_r4_t2"/>
</dbReference>
<keyword evidence="4" id="KW-0804">Transcription</keyword>
<dbReference type="InterPro" id="IPR036388">
    <property type="entry name" value="WH-like_DNA-bd_sf"/>
</dbReference>
<accession>A0ABR7CWU2</accession>
<dbReference type="Pfam" id="PF04542">
    <property type="entry name" value="Sigma70_r2"/>
    <property type="match status" value="1"/>
</dbReference>
<organism evidence="7 8">
    <name type="scientific">Butyricimonas hominis</name>
    <dbReference type="NCBI Taxonomy" id="2763032"/>
    <lineage>
        <taxon>Bacteria</taxon>
        <taxon>Pseudomonadati</taxon>
        <taxon>Bacteroidota</taxon>
        <taxon>Bacteroidia</taxon>
        <taxon>Bacteroidales</taxon>
        <taxon>Odoribacteraceae</taxon>
        <taxon>Butyricimonas</taxon>
    </lineage>
</organism>
<keyword evidence="8" id="KW-1185">Reference proteome</keyword>
<dbReference type="InterPro" id="IPR013324">
    <property type="entry name" value="RNA_pol_sigma_r3/r4-like"/>
</dbReference>
<dbReference type="SUPFAM" id="SSF88946">
    <property type="entry name" value="Sigma2 domain of RNA polymerase sigma factors"/>
    <property type="match status" value="1"/>
</dbReference>
<evidence type="ECO:0000256" key="4">
    <source>
        <dbReference type="ARBA" id="ARBA00023163"/>
    </source>
</evidence>
<dbReference type="InterPro" id="IPR007627">
    <property type="entry name" value="RNA_pol_sigma70_r2"/>
</dbReference>
<gene>
    <name evidence="7" type="ORF">H8S64_01565</name>
</gene>
<comment type="similarity">
    <text evidence="1">Belongs to the sigma-70 factor family. ECF subfamily.</text>
</comment>
<dbReference type="Pfam" id="PF08281">
    <property type="entry name" value="Sigma70_r4_2"/>
    <property type="match status" value="1"/>
</dbReference>
<protein>
    <submittedName>
        <fullName evidence="7">Sigma-70 family RNA polymerase sigma factor</fullName>
    </submittedName>
</protein>
<dbReference type="PANTHER" id="PTHR43133">
    <property type="entry name" value="RNA POLYMERASE ECF-TYPE SIGMA FACTO"/>
    <property type="match status" value="1"/>
</dbReference>
<comment type="caution">
    <text evidence="7">The sequence shown here is derived from an EMBL/GenBank/DDBJ whole genome shotgun (WGS) entry which is preliminary data.</text>
</comment>
<dbReference type="InterPro" id="IPR014284">
    <property type="entry name" value="RNA_pol_sigma-70_dom"/>
</dbReference>
<reference evidence="7 8" key="1">
    <citation type="submission" date="2020-08" db="EMBL/GenBank/DDBJ databases">
        <title>Genome public.</title>
        <authorList>
            <person name="Liu C."/>
            <person name="Sun Q."/>
        </authorList>
    </citation>
    <scope>NUCLEOTIDE SEQUENCE [LARGE SCALE GENOMIC DNA]</scope>
    <source>
        <strain evidence="7 8">NSJ-56</strain>
    </source>
</reference>
<evidence type="ECO:0000256" key="2">
    <source>
        <dbReference type="ARBA" id="ARBA00023015"/>
    </source>
</evidence>
<dbReference type="SUPFAM" id="SSF88659">
    <property type="entry name" value="Sigma3 and sigma4 domains of RNA polymerase sigma factors"/>
    <property type="match status" value="1"/>
</dbReference>
<dbReference type="Proteomes" id="UP000646484">
    <property type="component" value="Unassembled WGS sequence"/>
</dbReference>
<evidence type="ECO:0000313" key="7">
    <source>
        <dbReference type="EMBL" id="MBC5619780.1"/>
    </source>
</evidence>
<feature type="domain" description="RNA polymerase sigma-70 region 2" evidence="5">
    <location>
        <begin position="23"/>
        <end position="90"/>
    </location>
</feature>
<evidence type="ECO:0000256" key="3">
    <source>
        <dbReference type="ARBA" id="ARBA00023082"/>
    </source>
</evidence>
<dbReference type="NCBIfam" id="TIGR02937">
    <property type="entry name" value="sigma70-ECF"/>
    <property type="match status" value="1"/>
</dbReference>
<dbReference type="InterPro" id="IPR039425">
    <property type="entry name" value="RNA_pol_sigma-70-like"/>
</dbReference>
<dbReference type="InterPro" id="IPR013325">
    <property type="entry name" value="RNA_pol_sigma_r2"/>
</dbReference>
<keyword evidence="3" id="KW-0731">Sigma factor</keyword>
<dbReference type="Gene3D" id="1.10.10.10">
    <property type="entry name" value="Winged helix-like DNA-binding domain superfamily/Winged helix DNA-binding domain"/>
    <property type="match status" value="1"/>
</dbReference>
<evidence type="ECO:0000259" key="5">
    <source>
        <dbReference type="Pfam" id="PF04542"/>
    </source>
</evidence>
<dbReference type="PANTHER" id="PTHR43133:SF46">
    <property type="entry name" value="RNA POLYMERASE SIGMA-70 FACTOR ECF SUBFAMILY"/>
    <property type="match status" value="1"/>
</dbReference>
<keyword evidence="2" id="KW-0805">Transcription regulation</keyword>
<dbReference type="CDD" id="cd06171">
    <property type="entry name" value="Sigma70_r4"/>
    <property type="match status" value="1"/>
</dbReference>
<dbReference type="RefSeq" id="WP_186974674.1">
    <property type="nucleotide sequence ID" value="NZ_JACOOH010000001.1"/>
</dbReference>
<evidence type="ECO:0000313" key="8">
    <source>
        <dbReference type="Proteomes" id="UP000646484"/>
    </source>
</evidence>
<dbReference type="Gene3D" id="1.10.1740.10">
    <property type="match status" value="1"/>
</dbReference>